<feature type="domain" description="MADF" evidence="2">
    <location>
        <begin position="12"/>
        <end position="98"/>
    </location>
</feature>
<name>A0AAV8VNN5_9CUCU</name>
<evidence type="ECO:0000313" key="3">
    <source>
        <dbReference type="EMBL" id="KAJ8915431.1"/>
    </source>
</evidence>
<dbReference type="PANTHER" id="PTHR12243:SF69">
    <property type="entry name" value="SI:CH73-59F11.3"/>
    <property type="match status" value="1"/>
</dbReference>
<sequence>MSFEWTNRSTLEFLELYQNEPVLWEPMHPYHKDKKHLNDAWVRLSEAMEMPITELKRKKDSLMATFRSHLRRKKGSFKSGASASGIYKPVWFAYDIMEAFLGSIYECNTTVNTQDVVEPESAGEESQIDNENNQENEEPIVTQETTIMPATIITTPTASSSRFVTASASKASQQTVRRRSNPPELVKAGRQMKEAFNMLHDVVNKKTIQEDDECDLFAKILAKRLRKLPENERQVMMYDIDGLFVNNIHQLNRLPPSNSSFSSPYVSPRHSPQFSLGATTELLLPRQCGIAHAKPSSVDPVFNYQSTPSRPSSSASLPYIRTRPASTSSSLSEPAYSSSAQWSMSDVPAHTPAPRLTVLSDVQVHAPTDIVSQAFQEATDNEYIP</sequence>
<organism evidence="3 4">
    <name type="scientific">Exocentrus adspersus</name>
    <dbReference type="NCBI Taxonomy" id="1586481"/>
    <lineage>
        <taxon>Eukaryota</taxon>
        <taxon>Metazoa</taxon>
        <taxon>Ecdysozoa</taxon>
        <taxon>Arthropoda</taxon>
        <taxon>Hexapoda</taxon>
        <taxon>Insecta</taxon>
        <taxon>Pterygota</taxon>
        <taxon>Neoptera</taxon>
        <taxon>Endopterygota</taxon>
        <taxon>Coleoptera</taxon>
        <taxon>Polyphaga</taxon>
        <taxon>Cucujiformia</taxon>
        <taxon>Chrysomeloidea</taxon>
        <taxon>Cerambycidae</taxon>
        <taxon>Lamiinae</taxon>
        <taxon>Acanthocinini</taxon>
        <taxon>Exocentrus</taxon>
    </lineage>
</organism>
<accession>A0AAV8VNN5</accession>
<comment type="caution">
    <text evidence="3">The sequence shown here is derived from an EMBL/GenBank/DDBJ whole genome shotgun (WGS) entry which is preliminary data.</text>
</comment>
<dbReference type="InterPro" id="IPR039353">
    <property type="entry name" value="TF_Adf1"/>
</dbReference>
<dbReference type="AlphaFoldDB" id="A0AAV8VNN5"/>
<dbReference type="GO" id="GO:0005634">
    <property type="term" value="C:nucleus"/>
    <property type="evidence" value="ECO:0007669"/>
    <property type="project" value="TreeGrafter"/>
</dbReference>
<feature type="region of interest" description="Disordered" evidence="1">
    <location>
        <begin position="117"/>
        <end position="136"/>
    </location>
</feature>
<evidence type="ECO:0000259" key="2">
    <source>
        <dbReference type="PROSITE" id="PS51029"/>
    </source>
</evidence>
<dbReference type="SMART" id="SM00595">
    <property type="entry name" value="MADF"/>
    <property type="match status" value="1"/>
</dbReference>
<feature type="compositionally biased region" description="Low complexity" evidence="1">
    <location>
        <begin position="325"/>
        <end position="340"/>
    </location>
</feature>
<dbReference type="PROSITE" id="PS51029">
    <property type="entry name" value="MADF"/>
    <property type="match status" value="1"/>
</dbReference>
<keyword evidence="4" id="KW-1185">Reference proteome</keyword>
<dbReference type="GO" id="GO:0006357">
    <property type="term" value="P:regulation of transcription by RNA polymerase II"/>
    <property type="evidence" value="ECO:0007669"/>
    <property type="project" value="TreeGrafter"/>
</dbReference>
<evidence type="ECO:0000256" key="1">
    <source>
        <dbReference type="SAM" id="MobiDB-lite"/>
    </source>
</evidence>
<feature type="compositionally biased region" description="Polar residues" evidence="1">
    <location>
        <begin position="164"/>
        <end position="175"/>
    </location>
</feature>
<dbReference type="InterPro" id="IPR006578">
    <property type="entry name" value="MADF-dom"/>
</dbReference>
<feature type="region of interest" description="Disordered" evidence="1">
    <location>
        <begin position="299"/>
        <end position="347"/>
    </location>
</feature>
<feature type="region of interest" description="Disordered" evidence="1">
    <location>
        <begin position="164"/>
        <end position="183"/>
    </location>
</feature>
<dbReference type="GO" id="GO:0005667">
    <property type="term" value="C:transcription regulator complex"/>
    <property type="evidence" value="ECO:0007669"/>
    <property type="project" value="TreeGrafter"/>
</dbReference>
<evidence type="ECO:0000313" key="4">
    <source>
        <dbReference type="Proteomes" id="UP001159042"/>
    </source>
</evidence>
<dbReference type="PANTHER" id="PTHR12243">
    <property type="entry name" value="MADF DOMAIN TRANSCRIPTION FACTOR"/>
    <property type="match status" value="1"/>
</dbReference>
<dbReference type="Proteomes" id="UP001159042">
    <property type="component" value="Unassembled WGS sequence"/>
</dbReference>
<protein>
    <recommendedName>
        <fullName evidence="2">MADF domain-containing protein</fullName>
    </recommendedName>
</protein>
<proteinExistence type="predicted"/>
<gene>
    <name evidence="3" type="ORF">NQ315_003192</name>
</gene>
<feature type="compositionally biased region" description="Low complexity" evidence="1">
    <location>
        <begin position="306"/>
        <end position="318"/>
    </location>
</feature>
<reference evidence="3 4" key="1">
    <citation type="journal article" date="2023" name="Insect Mol. Biol.">
        <title>Genome sequencing provides insights into the evolution of gene families encoding plant cell wall-degrading enzymes in longhorned beetles.</title>
        <authorList>
            <person name="Shin N.R."/>
            <person name="Okamura Y."/>
            <person name="Kirsch R."/>
            <person name="Pauchet Y."/>
        </authorList>
    </citation>
    <scope>NUCLEOTIDE SEQUENCE [LARGE SCALE GENOMIC DNA]</scope>
    <source>
        <strain evidence="3">EAD_L_NR</strain>
    </source>
</reference>
<dbReference type="EMBL" id="JANEYG010000053">
    <property type="protein sequence ID" value="KAJ8915431.1"/>
    <property type="molecule type" value="Genomic_DNA"/>
</dbReference>
<dbReference type="Pfam" id="PF10545">
    <property type="entry name" value="MADF_DNA_bdg"/>
    <property type="match status" value="1"/>
</dbReference>